<name>A0A835EIS9_9POAL</name>
<reference evidence="4" key="1">
    <citation type="submission" date="2020-07" db="EMBL/GenBank/DDBJ databases">
        <title>Genome sequence and genetic diversity analysis of an under-domesticated orphan crop, white fonio (Digitaria exilis).</title>
        <authorList>
            <person name="Bennetzen J.L."/>
            <person name="Chen S."/>
            <person name="Ma X."/>
            <person name="Wang X."/>
            <person name="Yssel A.E.J."/>
            <person name="Chaluvadi S.R."/>
            <person name="Johnson M."/>
            <person name="Gangashetty P."/>
            <person name="Hamidou F."/>
            <person name="Sanogo M.D."/>
            <person name="Zwaenepoel A."/>
            <person name="Wallace J."/>
            <person name="Van De Peer Y."/>
            <person name="Van Deynze A."/>
        </authorList>
    </citation>
    <scope>NUCLEOTIDE SEQUENCE</scope>
    <source>
        <tissue evidence="4">Leaves</tissue>
    </source>
</reference>
<sequence length="533" mass="60826">MRYIKLILFQFVPGNSLADKVGLKNGSIRVKRILRWSFNDLLHACVQFNNCQLAEQLFLEMQTLGLRPSEFTYDGFIKTVIAGKGIPYAMKVIEAMERRGVRPYSDTLAALSVGYSQNLQLDLAEEYLERIPEIQPKHLRAVNALLSGCESMNEPERAVRIVAKMKRMNMKATVRTYELLFSLFGNVNVPYEEGNVLSHADVSKRISIIEMDMLNNEIQHSFVSTKNLIRALGAEGMIEEMLRYLNIAENVSWNIDHYEKSDLYGTVLHALVKAKETHKAIRVFKIMRSCGLPIDISVYSTMIECCKWLPCFRSASALLSLMLRDGFHLTVVTYTSLLKVVLAKGDFEGALDLLYLCKTEGIEPDIQIFNTVLSHAYTRGQIHVMEYIVELIHQAKIKPDPSTLSYTFCAYEEHELYNTAIEALQVLSMRMISYDVSILSEKKIVFEDLILSEEPDAESRIIRAFEAGEEFLATALLNLRWCAMIGATITWSPEESFWGRRLASSYDANKRPHISPSKVPRPWVREPYFRVLG</sequence>
<dbReference type="InterPro" id="IPR011990">
    <property type="entry name" value="TPR-like_helical_dom_sf"/>
</dbReference>
<dbReference type="PANTHER" id="PTHR47859:SF1">
    <property type="entry name" value="PENTATRICOPEPTIDE REPEAT-CONTAINING PROTEIN"/>
    <property type="match status" value="1"/>
</dbReference>
<dbReference type="PROSITE" id="PS51375">
    <property type="entry name" value="PPR"/>
    <property type="match status" value="3"/>
</dbReference>
<proteinExistence type="predicted"/>
<evidence type="ECO:0000313" key="5">
    <source>
        <dbReference type="Proteomes" id="UP000636709"/>
    </source>
</evidence>
<protein>
    <recommendedName>
        <fullName evidence="6">Pentatricopeptide repeat-containing protein</fullName>
    </recommendedName>
</protein>
<dbReference type="NCBIfam" id="TIGR00756">
    <property type="entry name" value="PPR"/>
    <property type="match status" value="1"/>
</dbReference>
<evidence type="ECO:0000256" key="1">
    <source>
        <dbReference type="ARBA" id="ARBA00022737"/>
    </source>
</evidence>
<accession>A0A835EIS9</accession>
<feature type="repeat" description="PPR" evidence="3">
    <location>
        <begin position="34"/>
        <end position="68"/>
    </location>
</feature>
<keyword evidence="1" id="KW-0677">Repeat</keyword>
<dbReference type="Pfam" id="PF13812">
    <property type="entry name" value="PPR_3"/>
    <property type="match status" value="3"/>
</dbReference>
<evidence type="ECO:0008006" key="6">
    <source>
        <dbReference type="Google" id="ProtNLM"/>
    </source>
</evidence>
<keyword evidence="2" id="KW-0809">Transit peptide</keyword>
<dbReference type="EMBL" id="JACEFO010001901">
    <property type="protein sequence ID" value="KAF8694746.1"/>
    <property type="molecule type" value="Genomic_DNA"/>
</dbReference>
<dbReference type="AlphaFoldDB" id="A0A835EIS9"/>
<comment type="caution">
    <text evidence="4">The sequence shown here is derived from an EMBL/GenBank/DDBJ whole genome shotgun (WGS) entry which is preliminary data.</text>
</comment>
<dbReference type="Pfam" id="PF01535">
    <property type="entry name" value="PPR"/>
    <property type="match status" value="1"/>
</dbReference>
<keyword evidence="5" id="KW-1185">Reference proteome</keyword>
<dbReference type="PANTHER" id="PTHR47859">
    <property type="entry name" value="PENTATRICOPEPTIDE REPEAT-CONTAINING PROTEIN"/>
    <property type="match status" value="1"/>
</dbReference>
<organism evidence="4 5">
    <name type="scientific">Digitaria exilis</name>
    <dbReference type="NCBI Taxonomy" id="1010633"/>
    <lineage>
        <taxon>Eukaryota</taxon>
        <taxon>Viridiplantae</taxon>
        <taxon>Streptophyta</taxon>
        <taxon>Embryophyta</taxon>
        <taxon>Tracheophyta</taxon>
        <taxon>Spermatophyta</taxon>
        <taxon>Magnoliopsida</taxon>
        <taxon>Liliopsida</taxon>
        <taxon>Poales</taxon>
        <taxon>Poaceae</taxon>
        <taxon>PACMAD clade</taxon>
        <taxon>Panicoideae</taxon>
        <taxon>Panicodae</taxon>
        <taxon>Paniceae</taxon>
        <taxon>Anthephorinae</taxon>
        <taxon>Digitaria</taxon>
    </lineage>
</organism>
<feature type="repeat" description="PPR" evidence="3">
    <location>
        <begin position="330"/>
        <end position="364"/>
    </location>
</feature>
<gene>
    <name evidence="4" type="ORF">HU200_037832</name>
</gene>
<dbReference type="Gene3D" id="1.25.40.10">
    <property type="entry name" value="Tetratricopeptide repeat domain"/>
    <property type="match status" value="3"/>
</dbReference>
<evidence type="ECO:0000313" key="4">
    <source>
        <dbReference type="EMBL" id="KAF8694746.1"/>
    </source>
</evidence>
<dbReference type="OrthoDB" id="119302at2759"/>
<evidence type="ECO:0000256" key="3">
    <source>
        <dbReference type="PROSITE-ProRule" id="PRU00708"/>
    </source>
</evidence>
<evidence type="ECO:0000256" key="2">
    <source>
        <dbReference type="ARBA" id="ARBA00022946"/>
    </source>
</evidence>
<feature type="repeat" description="PPR" evidence="3">
    <location>
        <begin position="260"/>
        <end position="294"/>
    </location>
</feature>
<dbReference type="InterPro" id="IPR002885">
    <property type="entry name" value="PPR_rpt"/>
</dbReference>
<dbReference type="Proteomes" id="UP000636709">
    <property type="component" value="Unassembled WGS sequence"/>
</dbReference>